<dbReference type="AlphaFoldDB" id="A0A9R0QEJ6"/>
<dbReference type="PROSITE" id="PS50217">
    <property type="entry name" value="BZIP"/>
    <property type="match status" value="1"/>
</dbReference>
<evidence type="ECO:0000256" key="7">
    <source>
        <dbReference type="SAM" id="MobiDB-lite"/>
    </source>
</evidence>
<dbReference type="CDD" id="cd14707">
    <property type="entry name" value="bZIP_plant_BZIP46"/>
    <property type="match status" value="1"/>
</dbReference>
<dbReference type="GO" id="GO:0005634">
    <property type="term" value="C:nucleus"/>
    <property type="evidence" value="ECO:0007669"/>
    <property type="project" value="UniProtKB-SubCell"/>
</dbReference>
<dbReference type="InterPro" id="IPR004827">
    <property type="entry name" value="bZIP"/>
</dbReference>
<evidence type="ECO:0000259" key="8">
    <source>
        <dbReference type="PROSITE" id="PS50217"/>
    </source>
</evidence>
<dbReference type="PANTHER" id="PTHR22952:SF458">
    <property type="entry name" value="BZIP TRANSCRIPTION FACTOR"/>
    <property type="match status" value="1"/>
</dbReference>
<accession>A0A9R0QEJ6</accession>
<evidence type="ECO:0000313" key="9">
    <source>
        <dbReference type="EMBL" id="VAH08628.1"/>
    </source>
</evidence>
<dbReference type="FunFam" id="1.20.5.170:FF:000036">
    <property type="entry name" value="ABSCISIC ACID-INSENSITIVE 5-like protein 2"/>
    <property type="match status" value="1"/>
</dbReference>
<evidence type="ECO:0000256" key="6">
    <source>
        <dbReference type="ARBA" id="ARBA00023242"/>
    </source>
</evidence>
<proteinExistence type="predicted"/>
<protein>
    <recommendedName>
        <fullName evidence="8">BZIP domain-containing protein</fullName>
    </recommendedName>
</protein>
<dbReference type="EMBL" id="LT934111">
    <property type="protein sequence ID" value="VAH08628.1"/>
    <property type="molecule type" value="Genomic_DNA"/>
</dbReference>
<organism evidence="9 10">
    <name type="scientific">Triticum turgidum subsp. durum</name>
    <name type="common">Durum wheat</name>
    <name type="synonym">Triticum durum</name>
    <dbReference type="NCBI Taxonomy" id="4567"/>
    <lineage>
        <taxon>Eukaryota</taxon>
        <taxon>Viridiplantae</taxon>
        <taxon>Streptophyta</taxon>
        <taxon>Embryophyta</taxon>
        <taxon>Tracheophyta</taxon>
        <taxon>Spermatophyta</taxon>
        <taxon>Magnoliopsida</taxon>
        <taxon>Liliopsida</taxon>
        <taxon>Poales</taxon>
        <taxon>Poaceae</taxon>
        <taxon>BOP clade</taxon>
        <taxon>Pooideae</taxon>
        <taxon>Triticodae</taxon>
        <taxon>Triticeae</taxon>
        <taxon>Triticinae</taxon>
        <taxon>Triticum</taxon>
    </lineage>
</organism>
<name>A0A9R0QEJ6_TRITD</name>
<evidence type="ECO:0000256" key="1">
    <source>
        <dbReference type="ARBA" id="ARBA00004123"/>
    </source>
</evidence>
<keyword evidence="4" id="KW-0238">DNA-binding</keyword>
<dbReference type="Proteomes" id="UP000324705">
    <property type="component" value="Chromosome 1A"/>
</dbReference>
<dbReference type="SMART" id="SM00338">
    <property type="entry name" value="BRLZ"/>
    <property type="match status" value="1"/>
</dbReference>
<dbReference type="GO" id="GO:0009738">
    <property type="term" value="P:abscisic acid-activated signaling pathway"/>
    <property type="evidence" value="ECO:0007669"/>
    <property type="project" value="UniProtKB-KW"/>
</dbReference>
<evidence type="ECO:0000256" key="3">
    <source>
        <dbReference type="ARBA" id="ARBA00023015"/>
    </source>
</evidence>
<keyword evidence="10" id="KW-1185">Reference proteome</keyword>
<keyword evidence="6" id="KW-0539">Nucleus</keyword>
<keyword evidence="3" id="KW-0805">Transcription regulation</keyword>
<keyword evidence="2" id="KW-0938">Abscisic acid signaling pathway</keyword>
<dbReference type="InterPro" id="IPR046347">
    <property type="entry name" value="bZIP_sf"/>
</dbReference>
<comment type="subcellular location">
    <subcellularLocation>
        <location evidence="1">Nucleus</location>
    </subcellularLocation>
</comment>
<dbReference type="SUPFAM" id="SSF57959">
    <property type="entry name" value="Leucine zipper domain"/>
    <property type="match status" value="1"/>
</dbReference>
<dbReference type="PROSITE" id="PS00036">
    <property type="entry name" value="BZIP_BASIC"/>
    <property type="match status" value="1"/>
</dbReference>
<dbReference type="GO" id="GO:0045893">
    <property type="term" value="P:positive regulation of DNA-templated transcription"/>
    <property type="evidence" value="ECO:0007669"/>
    <property type="project" value="InterPro"/>
</dbReference>
<dbReference type="Pfam" id="PF00170">
    <property type="entry name" value="bZIP_1"/>
    <property type="match status" value="1"/>
</dbReference>
<dbReference type="PANTHER" id="PTHR22952">
    <property type="entry name" value="CAMP-RESPONSE ELEMENT BINDING PROTEIN-RELATED"/>
    <property type="match status" value="1"/>
</dbReference>
<feature type="region of interest" description="Disordered" evidence="7">
    <location>
        <begin position="1"/>
        <end position="39"/>
    </location>
</feature>
<evidence type="ECO:0000313" key="10">
    <source>
        <dbReference type="Proteomes" id="UP000324705"/>
    </source>
</evidence>
<feature type="domain" description="BZIP" evidence="8">
    <location>
        <begin position="162"/>
        <end position="207"/>
    </location>
</feature>
<evidence type="ECO:0000256" key="5">
    <source>
        <dbReference type="ARBA" id="ARBA00023163"/>
    </source>
</evidence>
<evidence type="ECO:0000256" key="4">
    <source>
        <dbReference type="ARBA" id="ARBA00023125"/>
    </source>
</evidence>
<dbReference type="Gramene" id="TRITD1Av1G184430.2">
    <property type="protein sequence ID" value="TRITD1Av1G184430.2"/>
    <property type="gene ID" value="TRITD1Av1G184430"/>
</dbReference>
<feature type="region of interest" description="Disordered" evidence="7">
    <location>
        <begin position="142"/>
        <end position="184"/>
    </location>
</feature>
<dbReference type="Gene3D" id="1.20.5.170">
    <property type="match status" value="1"/>
</dbReference>
<dbReference type="GO" id="GO:0003700">
    <property type="term" value="F:DNA-binding transcription factor activity"/>
    <property type="evidence" value="ECO:0007669"/>
    <property type="project" value="InterPro"/>
</dbReference>
<dbReference type="GO" id="GO:0003677">
    <property type="term" value="F:DNA binding"/>
    <property type="evidence" value="ECO:0007669"/>
    <property type="project" value="UniProtKB-KW"/>
</dbReference>
<evidence type="ECO:0000256" key="2">
    <source>
        <dbReference type="ARBA" id="ARBA00022682"/>
    </source>
</evidence>
<feature type="compositionally biased region" description="Basic and acidic residues" evidence="7">
    <location>
        <begin position="1"/>
        <end position="29"/>
    </location>
</feature>
<gene>
    <name evidence="9" type="ORF">TRITD_1Av1G184430</name>
</gene>
<reference evidence="9 10" key="1">
    <citation type="submission" date="2017-09" db="EMBL/GenBank/DDBJ databases">
        <authorList>
            <consortium name="International Durum Wheat Genome Sequencing Consortium (IDWGSC)"/>
            <person name="Milanesi L."/>
        </authorList>
    </citation>
    <scope>NUCLEOTIDE SEQUENCE [LARGE SCALE GENOMIC DNA]</scope>
    <source>
        <strain evidence="10">cv. Svevo</strain>
    </source>
</reference>
<dbReference type="InterPro" id="IPR043452">
    <property type="entry name" value="BZIP46-like"/>
</dbReference>
<keyword evidence="5" id="KW-0804">Transcription</keyword>
<sequence length="216" mass="24090">MPPDLSKKTVDEVWKGIQDSPKRSGEEGSRRRRERQPTFGEMTLEDFLVKAGVVAEGHLKDPIDLPANMGAVGSSVIEAAAPSLNPGAHWLQQYLEPQHPRMAGPFMASHLGPQPLSVATGAIMEPIYPDGQITSPMLDALSDPQTPRRKRGASDGVTDKVVERRQKRMIKNRESAARSRARKQAYTNELENKVSRLEEENERLKKQKVVSYFVSH</sequence>